<dbReference type="GO" id="GO:0004520">
    <property type="term" value="F:DNA endonuclease activity"/>
    <property type="evidence" value="ECO:0007669"/>
    <property type="project" value="TreeGrafter"/>
</dbReference>
<protein>
    <submittedName>
        <fullName evidence="2">DEKNAAC104138</fullName>
    </submittedName>
</protein>
<dbReference type="SUPFAM" id="SSF53098">
    <property type="entry name" value="Ribonuclease H-like"/>
    <property type="match status" value="1"/>
</dbReference>
<dbReference type="InterPro" id="IPR039197">
    <property type="entry name" value="Mrs1/Cce1"/>
</dbReference>
<dbReference type="GO" id="GO:0000403">
    <property type="term" value="F:Y-form DNA binding"/>
    <property type="evidence" value="ECO:0007669"/>
    <property type="project" value="TreeGrafter"/>
</dbReference>
<reference evidence="2 3" key="1">
    <citation type="submission" date="2018-12" db="EMBL/GenBank/DDBJ databases">
        <authorList>
            <person name="Tiukova I."/>
            <person name="Dainat J."/>
        </authorList>
    </citation>
    <scope>NUCLEOTIDE SEQUENCE [LARGE SCALE GENOMIC DNA]</scope>
</reference>
<sequence length="295" mass="33707">MAEIRNTIAERPPNPPVSSLVSIDVGLRNFSLSRFTIPKPSQPPILLQWCKLNLPNYSGIPESPFNPQNYAQIVNKTLSDLVLLQSLRNPPPFPNVIVIERQRFRTNGARNVHESILKSNAIEYMLFASIETFRNIIPGFNPVLVSSSPQTMTAYWEDYYEANKSRYAVSDDTPNSKLIRMLVVDEWLRGILGKDEGRSDTPFRISDKLTEGFRSLGPEALENRLHRYRSVSRRIYECMSMLNEVNEDRFKVELDEEGTKKGDDVTDSLLHGLTYLKFEENKGNLRAATEQLLAK</sequence>
<dbReference type="Gene3D" id="3.30.420.10">
    <property type="entry name" value="Ribonuclease H-like superfamily/Ribonuclease H"/>
    <property type="match status" value="1"/>
</dbReference>
<evidence type="ECO:0000259" key="1">
    <source>
        <dbReference type="Pfam" id="PF09159"/>
    </source>
</evidence>
<feature type="domain" description="Mitochondrial resolvase Ydc2 catalytic" evidence="1">
    <location>
        <begin position="21"/>
        <end position="282"/>
    </location>
</feature>
<dbReference type="GO" id="GO:0000402">
    <property type="term" value="F:crossed form four-way junction DNA binding"/>
    <property type="evidence" value="ECO:0007669"/>
    <property type="project" value="TreeGrafter"/>
</dbReference>
<dbReference type="GO" id="GO:0070336">
    <property type="term" value="F:flap-structured DNA binding"/>
    <property type="evidence" value="ECO:0007669"/>
    <property type="project" value="TreeGrafter"/>
</dbReference>
<dbReference type="InterPro" id="IPR012337">
    <property type="entry name" value="RNaseH-like_sf"/>
</dbReference>
<name>A0A448YPQ7_BRENA</name>
<keyword evidence="3" id="KW-1185">Reference proteome</keyword>
<dbReference type="OrthoDB" id="5552842at2759"/>
<dbReference type="FunCoup" id="A0A448YPQ7">
    <property type="interactions" value="22"/>
</dbReference>
<organism evidence="2 3">
    <name type="scientific">Brettanomyces naardenensis</name>
    <name type="common">Yeast</name>
    <dbReference type="NCBI Taxonomy" id="13370"/>
    <lineage>
        <taxon>Eukaryota</taxon>
        <taxon>Fungi</taxon>
        <taxon>Dikarya</taxon>
        <taxon>Ascomycota</taxon>
        <taxon>Saccharomycotina</taxon>
        <taxon>Pichiomycetes</taxon>
        <taxon>Pichiales</taxon>
        <taxon>Pichiaceae</taxon>
        <taxon>Brettanomyces</taxon>
    </lineage>
</organism>
<dbReference type="Pfam" id="PF09159">
    <property type="entry name" value="Ydc2-catalyt"/>
    <property type="match status" value="1"/>
</dbReference>
<dbReference type="Proteomes" id="UP000290900">
    <property type="component" value="Unassembled WGS sequence"/>
</dbReference>
<proteinExistence type="predicted"/>
<evidence type="ECO:0000313" key="3">
    <source>
        <dbReference type="Proteomes" id="UP000290900"/>
    </source>
</evidence>
<dbReference type="InterPro" id="IPR036397">
    <property type="entry name" value="RNaseH_sf"/>
</dbReference>
<dbReference type="PANTHER" id="PTHR28072:SF1">
    <property type="entry name" value="CRUCIFORM CUTTING ENDONUCLEASE 1, MITOCHONDRIAL-RELATED"/>
    <property type="match status" value="1"/>
</dbReference>
<accession>A0A448YPQ7</accession>
<dbReference type="InterPro" id="IPR015242">
    <property type="entry name" value="Ydc2_cat"/>
</dbReference>
<gene>
    <name evidence="2" type="ORF">BRENAR_LOCUS3646</name>
</gene>
<dbReference type="GO" id="GO:0005739">
    <property type="term" value="C:mitochondrion"/>
    <property type="evidence" value="ECO:0007669"/>
    <property type="project" value="TreeGrafter"/>
</dbReference>
<dbReference type="EMBL" id="CAACVR010000034">
    <property type="protein sequence ID" value="VEU22915.1"/>
    <property type="molecule type" value="Genomic_DNA"/>
</dbReference>
<dbReference type="STRING" id="13370.A0A448YPQ7"/>
<dbReference type="AlphaFoldDB" id="A0A448YPQ7"/>
<dbReference type="InParanoid" id="A0A448YPQ7"/>
<evidence type="ECO:0000313" key="2">
    <source>
        <dbReference type="EMBL" id="VEU22915.1"/>
    </source>
</evidence>
<dbReference type="PANTHER" id="PTHR28072">
    <property type="entry name" value="CRUCIFORM CUTTING ENDONUCLEASE 1, MITOCHONDRIAL-RELATED"/>
    <property type="match status" value="1"/>
</dbReference>